<sequence>MAIINPNADNPASVTVNPNIKPNEYRGVVESNRYTPARSLLTHISGYPMEVEYYSQYLNVDNAVSGQQINRISPVQQYLRIRKMELMVSTPINQSQDQTSREMSAVGNATTYPGIIPNDGDMFIADGLDGNRYLYQIRNVEQKTILKDTCYTFEFFMIEILSTQRNSDLLTKTVKDTTFVRDFVYTNQRPLLVDEEYTFVLKGRQFIKDSQDRYLKDYLNKRYLTFIIPGQELTSYDPYLSKAVYALLDGREHSRKADIRLQNCEGGYAYPIETVWDGILNCNGDSRDTWATKMGMIYSSDLANQPMYGSIKYSGIFQFYSPYGHPDTIATLPDDFYLLYYGMGEITETTLRPPYRPLSISAFAPATDLGNVDQVGNNVATTAPTLVRPTGSDDYYVFSENFYLKTTNQTVLESQVNALLDGITLNRPHLLQLINDSYRWGHLDRFYYLPVLWVLVRKALLEV</sequence>
<proteinExistence type="predicted"/>
<dbReference type="Pfam" id="PF24215">
    <property type="entry name" value="H_T_assoc"/>
    <property type="match status" value="1"/>
</dbReference>
<reference evidence="3 4" key="1">
    <citation type="submission" date="2020-09" db="EMBL/GenBank/DDBJ databases">
        <authorList>
            <person name="Jameson E."/>
        </authorList>
    </citation>
    <scope>NUCLEOTIDE SEQUENCE [LARGE SCALE GENOMIC DNA]</scope>
</reference>
<name>A0A7R8R532_9CAUD</name>
<dbReference type="Proteomes" id="UP000596247">
    <property type="component" value="Chromosome"/>
</dbReference>
<dbReference type="EMBL" id="LR881104">
    <property type="protein sequence ID" value="CAD5236115.1"/>
    <property type="molecule type" value="Genomic_DNA"/>
</dbReference>
<evidence type="ECO:0000259" key="1">
    <source>
        <dbReference type="Pfam" id="PF24214"/>
    </source>
</evidence>
<dbReference type="InterPro" id="IPR057113">
    <property type="entry name" value="Phage_H_T_join_N"/>
</dbReference>
<evidence type="ECO:0000259" key="2">
    <source>
        <dbReference type="Pfam" id="PF24215"/>
    </source>
</evidence>
<feature type="domain" description="Putative phage head-tail joining protein N-terminal" evidence="1">
    <location>
        <begin position="24"/>
        <end position="192"/>
    </location>
</feature>
<gene>
    <name evidence="3" type="ORF">LLCLJKAH_00126</name>
</gene>
<protein>
    <submittedName>
        <fullName evidence="3">Virion structural protein</fullName>
    </submittedName>
</protein>
<evidence type="ECO:0000313" key="3">
    <source>
        <dbReference type="EMBL" id="CAD5236115.1"/>
    </source>
</evidence>
<dbReference type="Pfam" id="PF24214">
    <property type="entry name" value="Phage_H_T_join_2"/>
    <property type="match status" value="1"/>
</dbReference>
<keyword evidence="4" id="KW-1185">Reference proteome</keyword>
<organism evidence="3 4">
    <name type="scientific">Klebsiella phage vB_KvM-Eowyn</name>
    <dbReference type="NCBI Taxonomy" id="2762819"/>
    <lineage>
        <taxon>Viruses</taxon>
        <taxon>Duplodnaviria</taxon>
        <taxon>Heunggongvirae</taxon>
        <taxon>Uroviricota</taxon>
        <taxon>Caudoviricetes</taxon>
        <taxon>Chimalliviridae</taxon>
        <taxon>Eowynvirus</taxon>
        <taxon>Eowynvirus eowyn</taxon>
    </lineage>
</organism>
<dbReference type="InterPro" id="IPR057114">
    <property type="entry name" value="Phage_H_T_join_C"/>
</dbReference>
<accession>A0A7R8R532</accession>
<evidence type="ECO:0000313" key="4">
    <source>
        <dbReference type="Proteomes" id="UP000596247"/>
    </source>
</evidence>
<feature type="domain" description="Putative phage head-tail joining protein C-terminal" evidence="2">
    <location>
        <begin position="202"/>
        <end position="461"/>
    </location>
</feature>